<gene>
    <name evidence="3" type="ORF">EUB48_00760</name>
</gene>
<accession>A0A515DGN3</accession>
<evidence type="ECO:0000256" key="1">
    <source>
        <dbReference type="SAM" id="MobiDB-lite"/>
    </source>
</evidence>
<dbReference type="InterPro" id="IPR008990">
    <property type="entry name" value="Elect_transpt_acc-like_dom_sf"/>
</dbReference>
<proteinExistence type="predicted"/>
<dbReference type="NCBIfam" id="TIGR03889">
    <property type="entry name" value="nitrile_acc"/>
    <property type="match status" value="1"/>
</dbReference>
<dbReference type="InterPro" id="IPR042262">
    <property type="entry name" value="CN_hydtase_beta_C"/>
</dbReference>
<dbReference type="Gene3D" id="1.10.472.20">
    <property type="entry name" value="Nitrile hydratase, beta subunit"/>
    <property type="match status" value="1"/>
</dbReference>
<protein>
    <submittedName>
        <fullName evidence="3">Nitrile hydratase accessory protein</fullName>
    </submittedName>
</protein>
<keyword evidence="4" id="KW-1185">Reference proteome</keyword>
<evidence type="ECO:0000313" key="3">
    <source>
        <dbReference type="EMBL" id="QDL39570.1"/>
    </source>
</evidence>
<sequence length="134" mass="14657">MSRDTPASLDELAAACGESLPLPVLNDNGTVFAEPWQAHAFAMAVQLHQRGLFTWPEWATALTVEIRAAQAAGDRDDGSTYYQHWLGALEKLVIAKQVGTPAQIHQLEHAWEAAAERTPHGQPIELRPGDLLLN</sequence>
<dbReference type="KEGG" id="rhf:EUB48_00760"/>
<organism evidence="3 4">
    <name type="scientific">Rhodoferax sediminis</name>
    <dbReference type="NCBI Taxonomy" id="2509614"/>
    <lineage>
        <taxon>Bacteria</taxon>
        <taxon>Pseudomonadati</taxon>
        <taxon>Pseudomonadota</taxon>
        <taxon>Betaproteobacteria</taxon>
        <taxon>Burkholderiales</taxon>
        <taxon>Comamonadaceae</taxon>
        <taxon>Rhodoferax</taxon>
    </lineage>
</organism>
<dbReference type="InterPro" id="IPR023808">
    <property type="entry name" value="Nitrile_Hydratase_acc_put"/>
</dbReference>
<dbReference type="SUPFAM" id="SSF50090">
    <property type="entry name" value="Electron transport accessory proteins"/>
    <property type="match status" value="1"/>
</dbReference>
<feature type="region of interest" description="Disordered" evidence="1">
    <location>
        <begin position="115"/>
        <end position="134"/>
    </location>
</feature>
<evidence type="ECO:0000313" key="4">
    <source>
        <dbReference type="Proteomes" id="UP000316798"/>
    </source>
</evidence>
<dbReference type="InterPro" id="IPR049054">
    <property type="entry name" value="CN_hydtase_beta-like_N"/>
</dbReference>
<name>A0A515DGN3_9BURK</name>
<dbReference type="Pfam" id="PF21006">
    <property type="entry name" value="NHase_beta_N"/>
    <property type="match status" value="1"/>
</dbReference>
<dbReference type="OrthoDB" id="9811616at2"/>
<dbReference type="AlphaFoldDB" id="A0A515DGN3"/>
<reference evidence="3 4" key="1">
    <citation type="submission" date="2019-01" db="EMBL/GenBank/DDBJ databases">
        <title>Genomic insights into a novel species Rhodoferax sp.</title>
        <authorList>
            <person name="Jin L."/>
        </authorList>
    </citation>
    <scope>NUCLEOTIDE SEQUENCE [LARGE SCALE GENOMIC DNA]</scope>
    <source>
        <strain evidence="3 4">CHu59-6-5</strain>
    </source>
</reference>
<dbReference type="EMBL" id="CP035503">
    <property type="protein sequence ID" value="QDL39570.1"/>
    <property type="molecule type" value="Genomic_DNA"/>
</dbReference>
<dbReference type="Proteomes" id="UP000316798">
    <property type="component" value="Chromosome"/>
</dbReference>
<evidence type="ECO:0000259" key="2">
    <source>
        <dbReference type="Pfam" id="PF21006"/>
    </source>
</evidence>
<feature type="domain" description="Nitrile hydratase beta subunit-like N-terminal" evidence="2">
    <location>
        <begin position="27"/>
        <end position="112"/>
    </location>
</feature>